<dbReference type="Pfam" id="PF08461">
    <property type="entry name" value="WHD_RNase_R"/>
    <property type="match status" value="1"/>
</dbReference>
<protein>
    <submittedName>
        <fullName evidence="5">FadR family transcriptional regulator</fullName>
    </submittedName>
</protein>
<name>A0A3G2R8P0_9FIRM</name>
<dbReference type="KEGG" id="bacg:D2962_15680"/>
<gene>
    <name evidence="5" type="ORF">D2962_15680</name>
</gene>
<dbReference type="AlphaFoldDB" id="A0A3G2R8P0"/>
<sequence>MAELDQQLDYEILKELLNSREPLGAVNLSIILGEKYGVSQATIGRRLLQMDHAGYTKKLKNMGRILTQKGIEHLSALNNKLSFENAKKEFLESISPSNITDLIDILIARRGLEKEAAFLAAKNADEDIINQMQEVLLIQKIKISQGISGDNEDSEFHRLIAVASKNKVLLRTMMLLREQNDLTRHFATVRKAIGGKLYDDHVRILEMIKAKDSRGAYRAIESHLNKMIKEFQNYIIQK</sequence>
<evidence type="ECO:0000313" key="5">
    <source>
        <dbReference type="EMBL" id="AYO31852.1"/>
    </source>
</evidence>
<feature type="domain" description="GntR C-terminal" evidence="4">
    <location>
        <begin position="104"/>
        <end position="226"/>
    </location>
</feature>
<dbReference type="InterPro" id="IPR011711">
    <property type="entry name" value="GntR_C"/>
</dbReference>
<dbReference type="PANTHER" id="PTHR43537">
    <property type="entry name" value="TRANSCRIPTIONAL REGULATOR, GNTR FAMILY"/>
    <property type="match status" value="1"/>
</dbReference>
<evidence type="ECO:0000256" key="1">
    <source>
        <dbReference type="ARBA" id="ARBA00023015"/>
    </source>
</evidence>
<keyword evidence="1" id="KW-0805">Transcription regulation</keyword>
<dbReference type="Pfam" id="PF07729">
    <property type="entry name" value="FCD"/>
    <property type="match status" value="1"/>
</dbReference>
<organism evidence="5 6">
    <name type="scientific">Biomaibacter acetigenes</name>
    <dbReference type="NCBI Taxonomy" id="2316383"/>
    <lineage>
        <taxon>Bacteria</taxon>
        <taxon>Bacillati</taxon>
        <taxon>Bacillota</taxon>
        <taxon>Clostridia</taxon>
        <taxon>Thermosediminibacterales</taxon>
        <taxon>Tepidanaerobacteraceae</taxon>
        <taxon>Biomaibacter</taxon>
    </lineage>
</organism>
<dbReference type="EMBL" id="CP033169">
    <property type="protein sequence ID" value="AYO31852.1"/>
    <property type="molecule type" value="Genomic_DNA"/>
</dbReference>
<proteinExistence type="predicted"/>
<dbReference type="SUPFAM" id="SSF48008">
    <property type="entry name" value="GntR ligand-binding domain-like"/>
    <property type="match status" value="1"/>
</dbReference>
<dbReference type="Proteomes" id="UP000280960">
    <property type="component" value="Chromosome"/>
</dbReference>
<keyword evidence="3" id="KW-0804">Transcription</keyword>
<evidence type="ECO:0000259" key="4">
    <source>
        <dbReference type="SMART" id="SM00895"/>
    </source>
</evidence>
<dbReference type="InterPro" id="IPR008920">
    <property type="entry name" value="TF_FadR/GntR_C"/>
</dbReference>
<keyword evidence="6" id="KW-1185">Reference proteome</keyword>
<dbReference type="InterPro" id="IPR013668">
    <property type="entry name" value="RNase_R_HTH_12"/>
</dbReference>
<dbReference type="SMART" id="SM00895">
    <property type="entry name" value="FCD"/>
    <property type="match status" value="1"/>
</dbReference>
<evidence type="ECO:0000313" key="6">
    <source>
        <dbReference type="Proteomes" id="UP000280960"/>
    </source>
</evidence>
<accession>A0A3G2R8P0</accession>
<reference evidence="5 6" key="1">
    <citation type="submission" date="2018-10" db="EMBL/GenBank/DDBJ databases">
        <authorList>
            <person name="Zhang X."/>
        </authorList>
    </citation>
    <scope>NUCLEOTIDE SEQUENCE [LARGE SCALE GENOMIC DNA]</scope>
    <source>
        <strain evidence="5 6">SK-G1</strain>
    </source>
</reference>
<evidence type="ECO:0000256" key="3">
    <source>
        <dbReference type="ARBA" id="ARBA00023163"/>
    </source>
</evidence>
<dbReference type="RefSeq" id="WP_122015528.1">
    <property type="nucleotide sequence ID" value="NZ_CP033169.1"/>
</dbReference>
<evidence type="ECO:0000256" key="2">
    <source>
        <dbReference type="ARBA" id="ARBA00023125"/>
    </source>
</evidence>
<dbReference type="Gene3D" id="1.20.120.530">
    <property type="entry name" value="GntR ligand-binding domain-like"/>
    <property type="match status" value="1"/>
</dbReference>
<keyword evidence="2" id="KW-0238">DNA-binding</keyword>
<dbReference type="PANTHER" id="PTHR43537:SF5">
    <property type="entry name" value="UXU OPERON TRANSCRIPTIONAL REGULATOR"/>
    <property type="match status" value="1"/>
</dbReference>
<dbReference type="GO" id="GO:0003677">
    <property type="term" value="F:DNA binding"/>
    <property type="evidence" value="ECO:0007669"/>
    <property type="project" value="UniProtKB-KW"/>
</dbReference>